<reference evidence="1 2" key="2">
    <citation type="journal article" date="2022" name="Mol. Ecol. Resour.">
        <title>The genomes of chicory, endive, great burdock and yacon provide insights into Asteraceae paleo-polyploidization history and plant inulin production.</title>
        <authorList>
            <person name="Fan W."/>
            <person name="Wang S."/>
            <person name="Wang H."/>
            <person name="Wang A."/>
            <person name="Jiang F."/>
            <person name="Liu H."/>
            <person name="Zhao H."/>
            <person name="Xu D."/>
            <person name="Zhang Y."/>
        </authorList>
    </citation>
    <scope>NUCLEOTIDE SEQUENCE [LARGE SCALE GENOMIC DNA]</scope>
    <source>
        <strain evidence="2">cv. Yunnan</strain>
        <tissue evidence="1">Leaves</tissue>
    </source>
</reference>
<dbReference type="EMBL" id="CM042038">
    <property type="protein sequence ID" value="KAI3732832.1"/>
    <property type="molecule type" value="Genomic_DNA"/>
</dbReference>
<sequence>MVFISEKLFNLWKIFCKCGVDVIDRLNSLRGKGMAASYSWSSKRSYKNGYVWHDLAENDLIYPAQGQEYVLKGSELVVAGKSSPESENAGAGDFPVVRHRRNQSWSAIEYKVYTGGSSADASTQTDENDVVGEQ</sequence>
<comment type="caution">
    <text evidence="1">The sequence shown here is derived from an EMBL/GenBank/DDBJ whole genome shotgun (WGS) entry which is preliminary data.</text>
</comment>
<dbReference type="Proteomes" id="UP001056120">
    <property type="component" value="Linkage Group LG21"/>
</dbReference>
<evidence type="ECO:0000313" key="2">
    <source>
        <dbReference type="Proteomes" id="UP001056120"/>
    </source>
</evidence>
<organism evidence="1 2">
    <name type="scientific">Smallanthus sonchifolius</name>
    <dbReference type="NCBI Taxonomy" id="185202"/>
    <lineage>
        <taxon>Eukaryota</taxon>
        <taxon>Viridiplantae</taxon>
        <taxon>Streptophyta</taxon>
        <taxon>Embryophyta</taxon>
        <taxon>Tracheophyta</taxon>
        <taxon>Spermatophyta</taxon>
        <taxon>Magnoliopsida</taxon>
        <taxon>eudicotyledons</taxon>
        <taxon>Gunneridae</taxon>
        <taxon>Pentapetalae</taxon>
        <taxon>asterids</taxon>
        <taxon>campanulids</taxon>
        <taxon>Asterales</taxon>
        <taxon>Asteraceae</taxon>
        <taxon>Asteroideae</taxon>
        <taxon>Heliantheae alliance</taxon>
        <taxon>Millerieae</taxon>
        <taxon>Smallanthus</taxon>
    </lineage>
</organism>
<evidence type="ECO:0000313" key="1">
    <source>
        <dbReference type="EMBL" id="KAI3732832.1"/>
    </source>
</evidence>
<gene>
    <name evidence="1" type="ORF">L1987_64041</name>
</gene>
<reference evidence="2" key="1">
    <citation type="journal article" date="2022" name="Mol. Ecol. Resour.">
        <title>The genomes of chicory, endive, great burdock and yacon provide insights into Asteraceae palaeo-polyploidization history and plant inulin production.</title>
        <authorList>
            <person name="Fan W."/>
            <person name="Wang S."/>
            <person name="Wang H."/>
            <person name="Wang A."/>
            <person name="Jiang F."/>
            <person name="Liu H."/>
            <person name="Zhao H."/>
            <person name="Xu D."/>
            <person name="Zhang Y."/>
        </authorList>
    </citation>
    <scope>NUCLEOTIDE SEQUENCE [LARGE SCALE GENOMIC DNA]</scope>
    <source>
        <strain evidence="2">cv. Yunnan</strain>
    </source>
</reference>
<proteinExistence type="predicted"/>
<keyword evidence="2" id="KW-1185">Reference proteome</keyword>
<name>A0ACB9CEZ1_9ASTR</name>
<accession>A0ACB9CEZ1</accession>
<protein>
    <submittedName>
        <fullName evidence="1">Uncharacterized protein</fullName>
    </submittedName>
</protein>